<dbReference type="Pfam" id="PF03872">
    <property type="entry name" value="RseA_N"/>
    <property type="match status" value="1"/>
</dbReference>
<keyword evidence="1" id="KW-0472">Membrane</keyword>
<dbReference type="GO" id="GO:0016989">
    <property type="term" value="F:sigma factor antagonist activity"/>
    <property type="evidence" value="ECO:0007669"/>
    <property type="project" value="InterPro"/>
</dbReference>
<evidence type="ECO:0000313" key="4">
    <source>
        <dbReference type="Proteomes" id="UP000295724"/>
    </source>
</evidence>
<dbReference type="Gene3D" id="1.10.10.880">
    <property type="entry name" value="Anti sigma-E protein RseA, N-terminal domain"/>
    <property type="match status" value="1"/>
</dbReference>
<accession>A0A4R6XAR6</accession>
<keyword evidence="1" id="KW-0812">Transmembrane</keyword>
<sequence>MSDKSNQNISELMDGELSSDCSRFLLKRMQSDDALKGSWNHYHMLRSCLQKEHSAPLLHDLGAAVVSQLNNSKVANMSHEKSPKRFLKAFSGMAIAASVALVAVFSFNNLNQFESPSNNMVFAKTSKQLINPPNASVVRVEQPANYSRYPSLTPQVQQYINDSNTSLTIPVYYNTDYVNSVIIQRQLNSTQIPADE</sequence>
<dbReference type="CDD" id="cd16328">
    <property type="entry name" value="RseA_N"/>
    <property type="match status" value="1"/>
</dbReference>
<evidence type="ECO:0000259" key="2">
    <source>
        <dbReference type="Pfam" id="PF03872"/>
    </source>
</evidence>
<dbReference type="SUPFAM" id="SSF89069">
    <property type="entry name" value="N-terminal, cytoplasmic domain of anti-sigmaE factor RseA"/>
    <property type="match status" value="1"/>
</dbReference>
<proteinExistence type="predicted"/>
<organism evidence="3 4">
    <name type="scientific">Marinicella litoralis</name>
    <dbReference type="NCBI Taxonomy" id="644220"/>
    <lineage>
        <taxon>Bacteria</taxon>
        <taxon>Pseudomonadati</taxon>
        <taxon>Pseudomonadota</taxon>
        <taxon>Gammaproteobacteria</taxon>
        <taxon>Lysobacterales</taxon>
        <taxon>Marinicellaceae</taxon>
        <taxon>Marinicella</taxon>
    </lineage>
</organism>
<evidence type="ECO:0000256" key="1">
    <source>
        <dbReference type="SAM" id="Phobius"/>
    </source>
</evidence>
<dbReference type="RefSeq" id="WP_162846923.1">
    <property type="nucleotide sequence ID" value="NZ_NIHB01000006.1"/>
</dbReference>
<dbReference type="PANTHER" id="PTHR38104">
    <property type="match status" value="1"/>
</dbReference>
<dbReference type="EMBL" id="SNZB01000008">
    <property type="protein sequence ID" value="TDR16295.1"/>
    <property type="molecule type" value="Genomic_DNA"/>
</dbReference>
<dbReference type="InterPro" id="IPR036147">
    <property type="entry name" value="Anti-sigma_E_RseA_N_sf"/>
</dbReference>
<dbReference type="AlphaFoldDB" id="A0A4R6XAR6"/>
<gene>
    <name evidence="3" type="ORF">C8D91_2822</name>
</gene>
<reference evidence="3 4" key="1">
    <citation type="submission" date="2019-03" db="EMBL/GenBank/DDBJ databases">
        <title>Genomic Encyclopedia of Type Strains, Phase IV (KMG-IV): sequencing the most valuable type-strain genomes for metagenomic binning, comparative biology and taxonomic classification.</title>
        <authorList>
            <person name="Goeker M."/>
        </authorList>
    </citation>
    <scope>NUCLEOTIDE SEQUENCE [LARGE SCALE GENOMIC DNA]</scope>
    <source>
        <strain evidence="3 4">DSM 25488</strain>
    </source>
</reference>
<feature type="domain" description="Anti sigma-E protein RseA N-terminal" evidence="2">
    <location>
        <begin position="7"/>
        <end position="79"/>
    </location>
</feature>
<feature type="transmembrane region" description="Helical" evidence="1">
    <location>
        <begin position="86"/>
        <end position="107"/>
    </location>
</feature>
<protein>
    <submittedName>
        <fullName evidence="3">Negative regulator of sigma E activity</fullName>
    </submittedName>
</protein>
<dbReference type="InterPro" id="IPR005572">
    <property type="entry name" value="Anti-sigma_E_RseA_N"/>
</dbReference>
<dbReference type="PANTHER" id="PTHR38104:SF1">
    <property type="entry name" value="ANTI-SIGMA-E FACTOR RSEA"/>
    <property type="match status" value="1"/>
</dbReference>
<dbReference type="Proteomes" id="UP000295724">
    <property type="component" value="Unassembled WGS sequence"/>
</dbReference>
<keyword evidence="1" id="KW-1133">Transmembrane helix</keyword>
<dbReference type="InterPro" id="IPR052383">
    <property type="entry name" value="Anti-sigma-E_RseA-like"/>
</dbReference>
<comment type="caution">
    <text evidence="3">The sequence shown here is derived from an EMBL/GenBank/DDBJ whole genome shotgun (WGS) entry which is preliminary data.</text>
</comment>
<name>A0A4R6XAR6_9GAMM</name>
<keyword evidence="4" id="KW-1185">Reference proteome</keyword>
<evidence type="ECO:0000313" key="3">
    <source>
        <dbReference type="EMBL" id="TDR16295.1"/>
    </source>
</evidence>